<organism evidence="1 2">
    <name type="scientific">Candidatus Sungiibacteriota bacterium</name>
    <dbReference type="NCBI Taxonomy" id="2750080"/>
    <lineage>
        <taxon>Bacteria</taxon>
        <taxon>Candidatus Sungiibacteriota</taxon>
    </lineage>
</organism>
<proteinExistence type="predicted"/>
<dbReference type="Proteomes" id="UP000753196">
    <property type="component" value="Unassembled WGS sequence"/>
</dbReference>
<dbReference type="SUPFAM" id="SSF69318">
    <property type="entry name" value="Integrin alpha N-terminal domain"/>
    <property type="match status" value="1"/>
</dbReference>
<evidence type="ECO:0000313" key="1">
    <source>
        <dbReference type="EMBL" id="MBI3631042.1"/>
    </source>
</evidence>
<dbReference type="EMBL" id="JACQCR010000041">
    <property type="protein sequence ID" value="MBI3631042.1"/>
    <property type="molecule type" value="Genomic_DNA"/>
</dbReference>
<evidence type="ECO:0000313" key="2">
    <source>
        <dbReference type="Proteomes" id="UP000753196"/>
    </source>
</evidence>
<sequence length="246" mass="28335">MKKIIISLGTILFVILLIISARQLKNRNQETANEGKNQQIKNNANQKERIPYQARAEQEYITNREAAIRDFYDFSDDPLFKRAIIDGRKFFLVGYDHGYLPSTDTPTWGGVLIFEQTSEGKFNLFWESSKEYIVHAEGGYSRFQDLTNDGIPEIVVQDIPGASGSNIAYTIYTWRDKTFKVMIPTEPFGKGTATKVGGQIKDIDGDKIMEIIDGYIDEKNMLHQEIYKYNGTEYYLWKKEIKKANQ</sequence>
<gene>
    <name evidence="1" type="ORF">HY221_01780</name>
</gene>
<protein>
    <submittedName>
        <fullName evidence="1">Uncharacterized protein</fullName>
    </submittedName>
</protein>
<comment type="caution">
    <text evidence="1">The sequence shown here is derived from an EMBL/GenBank/DDBJ whole genome shotgun (WGS) entry which is preliminary data.</text>
</comment>
<reference evidence="1" key="1">
    <citation type="submission" date="2020-07" db="EMBL/GenBank/DDBJ databases">
        <title>Huge and variable diversity of episymbiotic CPR bacteria and DPANN archaea in groundwater ecosystems.</title>
        <authorList>
            <person name="He C.Y."/>
            <person name="Keren R."/>
            <person name="Whittaker M."/>
            <person name="Farag I.F."/>
            <person name="Doudna J."/>
            <person name="Cate J.H.D."/>
            <person name="Banfield J.F."/>
        </authorList>
    </citation>
    <scope>NUCLEOTIDE SEQUENCE</scope>
    <source>
        <strain evidence="1">NC_groundwater_973_Pr1_S-0.2um_54_13</strain>
    </source>
</reference>
<dbReference type="InterPro" id="IPR028994">
    <property type="entry name" value="Integrin_alpha_N"/>
</dbReference>
<accession>A0A932R1M6</accession>
<name>A0A932R1M6_9BACT</name>
<dbReference type="AlphaFoldDB" id="A0A932R1M6"/>